<dbReference type="Pfam" id="PF00483">
    <property type="entry name" value="NTP_transferase"/>
    <property type="match status" value="1"/>
</dbReference>
<dbReference type="InterPro" id="IPR029044">
    <property type="entry name" value="Nucleotide-diphossugar_trans"/>
</dbReference>
<evidence type="ECO:0000313" key="2">
    <source>
        <dbReference type="EMBL" id="TSC97491.1"/>
    </source>
</evidence>
<organism evidence="2 3">
    <name type="scientific">Candidatus Berkelbacteria bacterium Licking1014_2</name>
    <dbReference type="NCBI Taxonomy" id="2017146"/>
    <lineage>
        <taxon>Bacteria</taxon>
        <taxon>Candidatus Berkelbacteria</taxon>
    </lineage>
</organism>
<dbReference type="InterPro" id="IPR050486">
    <property type="entry name" value="Mannose-1P_guanyltransferase"/>
</dbReference>
<protein>
    <submittedName>
        <fullName evidence="2">Mannose-1-phosphate guanyltransferase</fullName>
    </submittedName>
</protein>
<dbReference type="InterPro" id="IPR005835">
    <property type="entry name" value="NTP_transferase_dom"/>
</dbReference>
<reference evidence="2 3" key="1">
    <citation type="submission" date="2017-07" db="EMBL/GenBank/DDBJ databases">
        <title>Mechanisms for carbon and nitrogen cycling indicate functional differentiation within the Candidate Phyla Radiation.</title>
        <authorList>
            <person name="Danczak R.E."/>
            <person name="Johnston M.D."/>
            <person name="Kenah C."/>
            <person name="Slattery M."/>
            <person name="Wrighton K.C."/>
            <person name="Wilkins M.J."/>
        </authorList>
    </citation>
    <scope>NUCLEOTIDE SEQUENCE [LARGE SCALE GENOMIC DNA]</scope>
    <source>
        <strain evidence="2">Licking1014_2</strain>
    </source>
</reference>
<dbReference type="GO" id="GO:0016740">
    <property type="term" value="F:transferase activity"/>
    <property type="evidence" value="ECO:0007669"/>
    <property type="project" value="UniProtKB-KW"/>
</dbReference>
<dbReference type="GO" id="GO:0006355">
    <property type="term" value="P:regulation of DNA-templated transcription"/>
    <property type="evidence" value="ECO:0007669"/>
    <property type="project" value="InterPro"/>
</dbReference>
<dbReference type="EMBL" id="VMGL01000001">
    <property type="protein sequence ID" value="TSC97491.1"/>
    <property type="molecule type" value="Genomic_DNA"/>
</dbReference>
<accession>A0A554LX88</accession>
<dbReference type="PANTHER" id="PTHR22572">
    <property type="entry name" value="SUGAR-1-PHOSPHATE GUANYL TRANSFERASE"/>
    <property type="match status" value="1"/>
</dbReference>
<dbReference type="Proteomes" id="UP000318711">
    <property type="component" value="Unassembled WGS sequence"/>
</dbReference>
<evidence type="ECO:0000313" key="3">
    <source>
        <dbReference type="Proteomes" id="UP000318711"/>
    </source>
</evidence>
<sequence length="279" mass="30985">MTKTKFTISMDEGLLKRVDATVDTIKIRNRSHAVEALLKKALGVHKINTAVIQAGGEGTRLRPFTYELPKPLLPVKNRALMEYPLELLAKYNIRDIIIITGYLGEKVENHFGDGKKWGVRIKYLREKKKLGTAGSLRLLKKDLTAPFFLLWADILANINLDDMAQAHFEHRGLATIALATVADPSHFGVVALEGAKITGFVEKPKPGSEPSKLINAGIALLDPQIIKMIPAGFSMIEKDIYPRLVKSGRLVGFPFAGQWFDTGTPAAYEEVLKKWRGIK</sequence>
<feature type="domain" description="Nucleotidyl transferase" evidence="1">
    <location>
        <begin position="50"/>
        <end position="273"/>
    </location>
</feature>
<dbReference type="Gene3D" id="3.90.550.10">
    <property type="entry name" value="Spore Coat Polysaccharide Biosynthesis Protein SpsA, Chain A"/>
    <property type="match status" value="1"/>
</dbReference>
<dbReference type="Gene3D" id="1.10.1220.10">
    <property type="entry name" value="Met repressor-like"/>
    <property type="match status" value="1"/>
</dbReference>
<dbReference type="InterPro" id="IPR013321">
    <property type="entry name" value="Arc_rbn_hlx_hlx"/>
</dbReference>
<proteinExistence type="predicted"/>
<dbReference type="SUPFAM" id="SSF53448">
    <property type="entry name" value="Nucleotide-diphospho-sugar transferases"/>
    <property type="match status" value="1"/>
</dbReference>
<evidence type="ECO:0000259" key="1">
    <source>
        <dbReference type="Pfam" id="PF00483"/>
    </source>
</evidence>
<dbReference type="AlphaFoldDB" id="A0A554LX88"/>
<name>A0A554LX88_9BACT</name>
<gene>
    <name evidence="2" type="ORF">CEN88_4</name>
</gene>
<dbReference type="CDD" id="cd22231">
    <property type="entry name" value="RHH_NikR_HicB-like"/>
    <property type="match status" value="1"/>
</dbReference>
<dbReference type="CDD" id="cd04181">
    <property type="entry name" value="NTP_transferase"/>
    <property type="match status" value="1"/>
</dbReference>
<keyword evidence="2" id="KW-0808">Transferase</keyword>
<comment type="caution">
    <text evidence="2">The sequence shown here is derived from an EMBL/GenBank/DDBJ whole genome shotgun (WGS) entry which is preliminary data.</text>
</comment>